<accession>A0A5C3L0T3</accession>
<dbReference type="Gene3D" id="2.170.270.10">
    <property type="entry name" value="SET domain"/>
    <property type="match status" value="1"/>
</dbReference>
<dbReference type="InterPro" id="IPR001214">
    <property type="entry name" value="SET_dom"/>
</dbReference>
<dbReference type="PROSITE" id="PS50280">
    <property type="entry name" value="SET"/>
    <property type="match status" value="1"/>
</dbReference>
<reference evidence="2 3" key="1">
    <citation type="journal article" date="2019" name="Nat. Ecol. Evol.">
        <title>Megaphylogeny resolves global patterns of mushroom evolution.</title>
        <authorList>
            <person name="Varga T."/>
            <person name="Krizsan K."/>
            <person name="Foldi C."/>
            <person name="Dima B."/>
            <person name="Sanchez-Garcia M."/>
            <person name="Sanchez-Ramirez S."/>
            <person name="Szollosi G.J."/>
            <person name="Szarkandi J.G."/>
            <person name="Papp V."/>
            <person name="Albert L."/>
            <person name="Andreopoulos W."/>
            <person name="Angelini C."/>
            <person name="Antonin V."/>
            <person name="Barry K.W."/>
            <person name="Bougher N.L."/>
            <person name="Buchanan P."/>
            <person name="Buyck B."/>
            <person name="Bense V."/>
            <person name="Catcheside P."/>
            <person name="Chovatia M."/>
            <person name="Cooper J."/>
            <person name="Damon W."/>
            <person name="Desjardin D."/>
            <person name="Finy P."/>
            <person name="Geml J."/>
            <person name="Haridas S."/>
            <person name="Hughes K."/>
            <person name="Justo A."/>
            <person name="Karasinski D."/>
            <person name="Kautmanova I."/>
            <person name="Kiss B."/>
            <person name="Kocsube S."/>
            <person name="Kotiranta H."/>
            <person name="LaButti K.M."/>
            <person name="Lechner B.E."/>
            <person name="Liimatainen K."/>
            <person name="Lipzen A."/>
            <person name="Lukacs Z."/>
            <person name="Mihaltcheva S."/>
            <person name="Morgado L.N."/>
            <person name="Niskanen T."/>
            <person name="Noordeloos M.E."/>
            <person name="Ohm R.A."/>
            <person name="Ortiz-Santana B."/>
            <person name="Ovrebo C."/>
            <person name="Racz N."/>
            <person name="Riley R."/>
            <person name="Savchenko A."/>
            <person name="Shiryaev A."/>
            <person name="Soop K."/>
            <person name="Spirin V."/>
            <person name="Szebenyi C."/>
            <person name="Tomsovsky M."/>
            <person name="Tulloss R.E."/>
            <person name="Uehling J."/>
            <person name="Grigoriev I.V."/>
            <person name="Vagvolgyi C."/>
            <person name="Papp T."/>
            <person name="Martin F.M."/>
            <person name="Miettinen O."/>
            <person name="Hibbett D.S."/>
            <person name="Nagy L.G."/>
        </authorList>
    </citation>
    <scope>NUCLEOTIDE SEQUENCE [LARGE SCALE GENOMIC DNA]</scope>
    <source>
        <strain evidence="2 3">CBS 121175</strain>
    </source>
</reference>
<sequence length="415" mass="46770">MLPPKWVPPIPSPYVHHTLTLPSALPNTASTNIPALLHLSMVPLLPNPLPDALPMPTDEPYTVRKTEDRGYAMFANRPIPRGALIKLEHPIYILPALPLDEPSSYERLGEGIEDGDYAEMLTMANCRSKEECPSIIEGVARTNALTLGFHFPLGADSDHHLSKPLARQYGGVFLKINRCNHACGPNASYKWSLPTLTARLYALRSIAPNEEITINYTDLLQPRSDRLRNLEKYYKFACDCKWCTFTDPEAQEKSDAARAFLGTYLNTHPSYRKWSMDICLPDTFVIESHLSAIQLIEKEGLDALLPLFLDEILRCYAELGDEDQFRVYAERTRQLVAVADPELATELASYLEDPIGNFPKWGARRMFRENQAKQQRRAVEEEIEDFFMDSLFGPPISSSNKRPSLANSTCVSTQG</sequence>
<dbReference type="PANTHER" id="PTHR47332:SF4">
    <property type="entry name" value="SET DOMAIN-CONTAINING PROTEIN 5"/>
    <property type="match status" value="1"/>
</dbReference>
<dbReference type="SUPFAM" id="SSF82199">
    <property type="entry name" value="SET domain"/>
    <property type="match status" value="1"/>
</dbReference>
<organism evidence="2 3">
    <name type="scientific">Coprinopsis marcescibilis</name>
    <name type="common">Agaric fungus</name>
    <name type="synonym">Psathyrella marcescibilis</name>
    <dbReference type="NCBI Taxonomy" id="230819"/>
    <lineage>
        <taxon>Eukaryota</taxon>
        <taxon>Fungi</taxon>
        <taxon>Dikarya</taxon>
        <taxon>Basidiomycota</taxon>
        <taxon>Agaricomycotina</taxon>
        <taxon>Agaricomycetes</taxon>
        <taxon>Agaricomycetidae</taxon>
        <taxon>Agaricales</taxon>
        <taxon>Agaricineae</taxon>
        <taxon>Psathyrellaceae</taxon>
        <taxon>Coprinopsis</taxon>
    </lineage>
</organism>
<dbReference type="Pfam" id="PF00856">
    <property type="entry name" value="SET"/>
    <property type="match status" value="1"/>
</dbReference>
<gene>
    <name evidence="2" type="ORF">FA15DRAFT_637838</name>
</gene>
<evidence type="ECO:0000259" key="1">
    <source>
        <dbReference type="PROSITE" id="PS50280"/>
    </source>
</evidence>
<dbReference type="STRING" id="230819.A0A5C3L0T3"/>
<dbReference type="Proteomes" id="UP000307440">
    <property type="component" value="Unassembled WGS sequence"/>
</dbReference>
<dbReference type="EMBL" id="ML210176">
    <property type="protein sequence ID" value="TFK26315.1"/>
    <property type="molecule type" value="Genomic_DNA"/>
</dbReference>
<proteinExistence type="predicted"/>
<dbReference type="AlphaFoldDB" id="A0A5C3L0T3"/>
<dbReference type="SMART" id="SM00317">
    <property type="entry name" value="SET"/>
    <property type="match status" value="1"/>
</dbReference>
<dbReference type="InterPro" id="IPR046341">
    <property type="entry name" value="SET_dom_sf"/>
</dbReference>
<evidence type="ECO:0000313" key="2">
    <source>
        <dbReference type="EMBL" id="TFK26315.1"/>
    </source>
</evidence>
<evidence type="ECO:0000313" key="3">
    <source>
        <dbReference type="Proteomes" id="UP000307440"/>
    </source>
</evidence>
<dbReference type="OrthoDB" id="265717at2759"/>
<name>A0A5C3L0T3_COPMA</name>
<dbReference type="CDD" id="cd20071">
    <property type="entry name" value="SET_SMYD"/>
    <property type="match status" value="1"/>
</dbReference>
<dbReference type="PANTHER" id="PTHR47332">
    <property type="entry name" value="SET DOMAIN-CONTAINING PROTEIN 5"/>
    <property type="match status" value="1"/>
</dbReference>
<dbReference type="InterPro" id="IPR053185">
    <property type="entry name" value="SET_domain_protein"/>
</dbReference>
<keyword evidence="3" id="KW-1185">Reference proteome</keyword>
<feature type="domain" description="SET" evidence="1">
    <location>
        <begin position="59"/>
        <end position="217"/>
    </location>
</feature>
<protein>
    <submittedName>
        <fullName evidence="2">SET domain-containing protein</fullName>
    </submittedName>
</protein>